<dbReference type="EMBL" id="LZYO01000017">
    <property type="protein sequence ID" value="ODH44705.1"/>
    <property type="molecule type" value="Genomic_DNA"/>
</dbReference>
<dbReference type="InterPro" id="IPR009057">
    <property type="entry name" value="Homeodomain-like_sf"/>
</dbReference>
<feature type="compositionally biased region" description="Polar residues" evidence="1">
    <location>
        <begin position="1"/>
        <end position="10"/>
    </location>
</feature>
<feature type="region of interest" description="Disordered" evidence="1">
    <location>
        <begin position="348"/>
        <end position="368"/>
    </location>
</feature>
<dbReference type="FunFam" id="1.10.10.60:FF:000322">
    <property type="entry name" value="Transcription factor TFIIIB component B"/>
    <property type="match status" value="1"/>
</dbReference>
<feature type="region of interest" description="Disordered" evidence="1">
    <location>
        <begin position="533"/>
        <end position="601"/>
    </location>
</feature>
<dbReference type="InterPro" id="IPR001005">
    <property type="entry name" value="SANT/Myb"/>
</dbReference>
<feature type="compositionally biased region" description="Pro residues" evidence="1">
    <location>
        <begin position="137"/>
        <end position="149"/>
    </location>
</feature>
<proteinExistence type="predicted"/>
<feature type="compositionally biased region" description="Polar residues" evidence="1">
    <location>
        <begin position="240"/>
        <end position="249"/>
    </location>
</feature>
<dbReference type="Pfam" id="PF15963">
    <property type="entry name" value="Myb_DNA-bind_7"/>
    <property type="match status" value="1"/>
</dbReference>
<feature type="compositionally biased region" description="Low complexity" evidence="1">
    <location>
        <begin position="89"/>
        <end position="100"/>
    </location>
</feature>
<dbReference type="GO" id="GO:0070898">
    <property type="term" value="P:RNA polymerase III preinitiation complex assembly"/>
    <property type="evidence" value="ECO:0007669"/>
    <property type="project" value="TreeGrafter"/>
</dbReference>
<dbReference type="VEuPathDB" id="FungiDB:PABG_06906"/>
<evidence type="ECO:0000313" key="4">
    <source>
        <dbReference type="Proteomes" id="UP000242814"/>
    </source>
</evidence>
<dbReference type="GO" id="GO:0001156">
    <property type="term" value="F:TFIIIC-class transcription factor complex binding"/>
    <property type="evidence" value="ECO:0007669"/>
    <property type="project" value="TreeGrafter"/>
</dbReference>
<gene>
    <name evidence="3" type="ORF">ACO22_00783</name>
</gene>
<dbReference type="InterPro" id="IPR039467">
    <property type="entry name" value="TFIIIB_B''_Myb"/>
</dbReference>
<feature type="region of interest" description="Disordered" evidence="1">
    <location>
        <begin position="1"/>
        <end position="308"/>
    </location>
</feature>
<dbReference type="Proteomes" id="UP000242814">
    <property type="component" value="Unassembled WGS sequence"/>
</dbReference>
<comment type="caution">
    <text evidence="3">The sequence shown here is derived from an EMBL/GenBank/DDBJ whole genome shotgun (WGS) entry which is preliminary data.</text>
</comment>
<dbReference type="GO" id="GO:0000126">
    <property type="term" value="C:transcription factor TFIIIB complex"/>
    <property type="evidence" value="ECO:0007669"/>
    <property type="project" value="TreeGrafter"/>
</dbReference>
<sequence length="601" mass="65822">MVSFSSSVINKSGKKFAPKAPVRRTGASSAGAGSGRVGADRQTTFQPPSSSTAVAPAAPTKSNPPQEPTTEPHPQPPQQEQEGEEEEQTQSQPEPPAESQAHSPTPQRVRGPQIKSTAIPIPAPRWRPSVPTIQQSPPAPSPSQSPGPPTSKAAPSPSIARPDALADASPATVLQQQQNDNQKPPLTTESAPRSPKRLRVEEPSEKQPAPAKRTRISVPVAKPVTRPISPLRQELPQATAGKQTESSEPQAGPTAAKCTPKKAAKPPAKENRSAEKVSEDDTAADTQRKPRARRKRQPTPEDAELIEISPTIVKMADLCRDLRTGKKSRREMELQNMELTELAIKQREREERIRNGPKSPKAGSADRCLDDNLDRAEAASLGGPQMRIVNGEIVVDAASLQIDRHANAARNEGDMEEVEENPLTKRINAASFGKRTKVESWDADMTDLFYRGLRMFGTDFMMISKMFPGRSRRQIKLKFSNEERRYPERIKETLLGPREPVDMVTYSEMTNTVYDDPRVIERELDEEKKRIEAEHAKEKEAREEQMRNPGGGSNIAGPSDLNVLPSIENGTDGAREKKRAHKFGGGPEEILGTIDDITVSA</sequence>
<evidence type="ECO:0000259" key="2">
    <source>
        <dbReference type="SMART" id="SM00717"/>
    </source>
</evidence>
<name>A0A1D2JNH4_PARBR</name>
<dbReference type="Gene3D" id="1.20.58.1880">
    <property type="match status" value="1"/>
</dbReference>
<feature type="compositionally biased region" description="Low complexity" evidence="1">
    <location>
        <begin position="47"/>
        <end position="61"/>
    </location>
</feature>
<reference evidence="3 4" key="1">
    <citation type="submission" date="2016-06" db="EMBL/GenBank/DDBJ databases">
        <authorList>
            <person name="Kjaerup R.B."/>
            <person name="Dalgaard T.S."/>
            <person name="Juul-Madsen H.R."/>
        </authorList>
    </citation>
    <scope>NUCLEOTIDE SEQUENCE [LARGE SCALE GENOMIC DNA]</scope>
    <source>
        <strain evidence="3 4">Pb300</strain>
    </source>
</reference>
<feature type="compositionally biased region" description="Polar residues" evidence="1">
    <location>
        <begin position="172"/>
        <end position="191"/>
    </location>
</feature>
<dbReference type="SUPFAM" id="SSF46689">
    <property type="entry name" value="Homeodomain-like"/>
    <property type="match status" value="1"/>
</dbReference>
<feature type="compositionally biased region" description="Basic and acidic residues" evidence="1">
    <location>
        <begin position="533"/>
        <end position="546"/>
    </location>
</feature>
<evidence type="ECO:0000256" key="1">
    <source>
        <dbReference type="SAM" id="MobiDB-lite"/>
    </source>
</evidence>
<feature type="domain" description="Myb-like" evidence="2">
    <location>
        <begin position="437"/>
        <end position="485"/>
    </location>
</feature>
<organism evidence="3 4">
    <name type="scientific">Paracoccidioides brasiliensis</name>
    <dbReference type="NCBI Taxonomy" id="121759"/>
    <lineage>
        <taxon>Eukaryota</taxon>
        <taxon>Fungi</taxon>
        <taxon>Dikarya</taxon>
        <taxon>Ascomycota</taxon>
        <taxon>Pezizomycotina</taxon>
        <taxon>Eurotiomycetes</taxon>
        <taxon>Eurotiomycetidae</taxon>
        <taxon>Onygenales</taxon>
        <taxon>Ajellomycetaceae</taxon>
        <taxon>Paracoccidioides</taxon>
    </lineage>
</organism>
<dbReference type="PANTHER" id="PTHR22929">
    <property type="entry name" value="RNA POLYMERASE III TRANSCRIPTION INITIATION FACTOR B"/>
    <property type="match status" value="1"/>
</dbReference>
<dbReference type="AlphaFoldDB" id="A0A1D2JNH4"/>
<evidence type="ECO:0000313" key="3">
    <source>
        <dbReference type="EMBL" id="ODH44705.1"/>
    </source>
</evidence>
<accession>A0A1D2JNH4</accession>
<dbReference type="VEuPathDB" id="FungiDB:PADG_06255"/>
<dbReference type="SMART" id="SM00717">
    <property type="entry name" value="SANT"/>
    <property type="match status" value="1"/>
</dbReference>
<feature type="compositionally biased region" description="Pro residues" evidence="1">
    <location>
        <begin position="65"/>
        <end position="77"/>
    </location>
</feature>
<feature type="compositionally biased region" description="Basic and acidic residues" evidence="1">
    <location>
        <begin position="267"/>
        <end position="279"/>
    </location>
</feature>
<dbReference type="PANTHER" id="PTHR22929:SF0">
    <property type="entry name" value="TRANSCRIPTION FACTOR TFIIIB COMPONENT B'' HOMOLOG"/>
    <property type="match status" value="1"/>
</dbReference>
<protein>
    <recommendedName>
        <fullName evidence="2">Myb-like domain-containing protein</fullName>
    </recommendedName>
</protein>
<dbReference type="CDD" id="cd00167">
    <property type="entry name" value="SANT"/>
    <property type="match status" value="1"/>
</dbReference>